<dbReference type="EMBL" id="JXJN01007354">
    <property type="status" value="NOT_ANNOTATED_CDS"/>
    <property type="molecule type" value="Genomic_DNA"/>
</dbReference>
<dbReference type="AlphaFoldDB" id="A0A1B0B1W9"/>
<dbReference type="EnsemblMetazoa" id="GPPI016197-RA">
    <property type="protein sequence ID" value="GPPI016197-PA"/>
    <property type="gene ID" value="GPPI016197"/>
</dbReference>
<accession>A0A1B0B1W9</accession>
<sequence>MKHSRIAYFSWTTFPEGKQQQQQRRGNYQRHSRQQPTITDGVSHPPFSALANYSIDEEYKLICEKIKPPKTPNKKVILGTLCSSLQRSTFKYREGTVTFTRYETLFMQENFLNEPTFSGQKQFIVYAKDLIRRKFALVNNVCSITYTSQNWNSTNFKLCIYAKCIYFYNGCKKYKIVYKPLLHQFDVFSNCENVTHPLLEYKIPQVRGKQRNIAKMTLKDQKAAKWRDVYLCKQSKELRQVGQVAVPSAQVIRKIRSEAKNEKARHSDPFIDLYLMLKDKNWSDYIQKISYPLEIYLFSLSQLTLIQKLNPHTLFMDATANVIKKISFNSKRVFMYSIIAHIQREENETLILFPLCESFLSRHFSTDIERFLIYVKTFCKDNNLRWPLCQRIISDWSMALITAILWVFCNMELPIYINACFKNLDQKLGKPSFLILQLCTNHIIRILYKDAENHFNESEHKFIKRQMITAMYCSNIERFFQWVTSFLIVLCSEYENKYTICHLNKFKNNLLMGCDEGVSSFGDNYDTDNKSEFYVKQPTYSQSDFYKRGNDIYTQTEEINWKHVEAKVLHGTQLKNTEILLEDKWKRTPKKIKNVKHAHFMLSQKIFKNYTSDECFSKANRLLKSKRVIVEKYNYIFETIYTKDIFNTYEELNDILCLDNKQELYNNVLELYVHIIIYDNKINSVHCFSCMEGALIFFGDNSEINEKFEQTLLQYKIIVIPILHNSHFTFAYIDTSSQTFIYINPVGNEEAILSILFNKFKAIENNKVNNMWIARTEEHDLQNLKNDKTNCGVFVCQFLERIVKNEALIDLARPSDYRKQMKDKILQYSEELTYDCLHCYTVDETEKQCSKCYRVICKRCIGDYYKEWKNFCNLCKNNC</sequence>
<evidence type="ECO:0000313" key="2">
    <source>
        <dbReference type="EnsemblMetazoa" id="GPPI016197-PA"/>
    </source>
</evidence>
<evidence type="ECO:0008006" key="4">
    <source>
        <dbReference type="Google" id="ProtNLM"/>
    </source>
</evidence>
<evidence type="ECO:0000256" key="1">
    <source>
        <dbReference type="SAM" id="MobiDB-lite"/>
    </source>
</evidence>
<reference evidence="2" key="2">
    <citation type="submission" date="2020-05" db="UniProtKB">
        <authorList>
            <consortium name="EnsemblMetazoa"/>
        </authorList>
    </citation>
    <scope>IDENTIFICATION</scope>
    <source>
        <strain evidence="2">IAEA</strain>
    </source>
</reference>
<evidence type="ECO:0000313" key="3">
    <source>
        <dbReference type="Proteomes" id="UP000092460"/>
    </source>
</evidence>
<keyword evidence="3" id="KW-1185">Reference proteome</keyword>
<protein>
    <recommendedName>
        <fullName evidence="4">Ubiquitin-like protease family profile domain-containing protein</fullName>
    </recommendedName>
</protein>
<dbReference type="InterPro" id="IPR038765">
    <property type="entry name" value="Papain-like_cys_pep_sf"/>
</dbReference>
<name>A0A1B0B1W9_9MUSC</name>
<reference evidence="3" key="1">
    <citation type="submission" date="2015-01" db="EMBL/GenBank/DDBJ databases">
        <authorList>
            <person name="Aksoy S."/>
            <person name="Warren W."/>
            <person name="Wilson R.K."/>
        </authorList>
    </citation>
    <scope>NUCLEOTIDE SEQUENCE [LARGE SCALE GENOMIC DNA]</scope>
    <source>
        <strain evidence="3">IAEA</strain>
    </source>
</reference>
<dbReference type="EMBL" id="JXJN01007353">
    <property type="status" value="NOT_ANNOTATED_CDS"/>
    <property type="molecule type" value="Genomic_DNA"/>
</dbReference>
<feature type="region of interest" description="Disordered" evidence="1">
    <location>
        <begin position="16"/>
        <end position="43"/>
    </location>
</feature>
<dbReference type="Gene3D" id="3.40.395.10">
    <property type="entry name" value="Adenoviral Proteinase, Chain A"/>
    <property type="match status" value="1"/>
</dbReference>
<dbReference type="STRING" id="67801.A0A1B0B1W9"/>
<proteinExistence type="predicted"/>
<organism evidence="2 3">
    <name type="scientific">Glossina palpalis gambiensis</name>
    <dbReference type="NCBI Taxonomy" id="67801"/>
    <lineage>
        <taxon>Eukaryota</taxon>
        <taxon>Metazoa</taxon>
        <taxon>Ecdysozoa</taxon>
        <taxon>Arthropoda</taxon>
        <taxon>Hexapoda</taxon>
        <taxon>Insecta</taxon>
        <taxon>Pterygota</taxon>
        <taxon>Neoptera</taxon>
        <taxon>Endopterygota</taxon>
        <taxon>Diptera</taxon>
        <taxon>Brachycera</taxon>
        <taxon>Muscomorpha</taxon>
        <taxon>Hippoboscoidea</taxon>
        <taxon>Glossinidae</taxon>
        <taxon>Glossina</taxon>
    </lineage>
</organism>
<dbReference type="VEuPathDB" id="VectorBase:GPPI016197"/>
<dbReference type="SUPFAM" id="SSF54001">
    <property type="entry name" value="Cysteine proteinases"/>
    <property type="match status" value="1"/>
</dbReference>
<dbReference type="EMBL" id="JXJN01007355">
    <property type="status" value="NOT_ANNOTATED_CDS"/>
    <property type="molecule type" value="Genomic_DNA"/>
</dbReference>
<dbReference type="Proteomes" id="UP000092460">
    <property type="component" value="Unassembled WGS sequence"/>
</dbReference>